<evidence type="ECO:0000313" key="3">
    <source>
        <dbReference type="Proteomes" id="UP000767238"/>
    </source>
</evidence>
<proteinExistence type="predicted"/>
<reference evidence="2" key="2">
    <citation type="submission" date="2021-08" db="EMBL/GenBank/DDBJ databases">
        <authorList>
            <person name="Gostincar C."/>
            <person name="Sun X."/>
            <person name="Song Z."/>
            <person name="Gunde-Cimerman N."/>
        </authorList>
    </citation>
    <scope>NUCLEOTIDE SEQUENCE</scope>
    <source>
        <strain evidence="2">EXF-8016</strain>
    </source>
</reference>
<gene>
    <name evidence="2" type="ORF">KCV03_g55</name>
</gene>
<dbReference type="Proteomes" id="UP000767238">
    <property type="component" value="Unassembled WGS sequence"/>
</dbReference>
<sequence length="419" mass="47157">LTFLHAATCGEERTARPTVATENGAQNDHAIENEKINSSCITHTTQKEIAKAVIFNDLSRDIPLFSLAILREIDYATYHKTTTVTCRRCTLHMCLPWPIVRHLSIESYSTISMVEEKRKRSISDSCDSRTTSNNDGFVIRSATARYHRHRHLQDRQLGTQKDCGITRVQITILVAMPKLLCLPSRIFLVWKLFRTTAIVYPNEPRLTETCEKGHVREKERPANATPDAYESEDSGKRVSSIPLPVYRRANPITCERCLQGSRAQDGSVALHARRRHCRLHQMLWACDNSRIALPTSNRRSIRRSSSMAVNTAISKEPPFIFRSRSRPASSGFWKRRTTAHSLSTNSNCLPACGVRMAWARPVGNRPGRWGCELASMLERPRCSHSFCCVLLWFRVGSGVTAPESDGVGGCFCEAKLGVD</sequence>
<accession>A0A9P8GQJ2</accession>
<dbReference type="AlphaFoldDB" id="A0A9P8GQJ2"/>
<name>A0A9P8GQJ2_AURME</name>
<dbReference type="EMBL" id="JAHFYH010000001">
    <property type="protein sequence ID" value="KAH0237808.1"/>
    <property type="molecule type" value="Genomic_DNA"/>
</dbReference>
<evidence type="ECO:0000256" key="1">
    <source>
        <dbReference type="SAM" id="MobiDB-lite"/>
    </source>
</evidence>
<reference evidence="2" key="1">
    <citation type="journal article" date="2021" name="J Fungi (Basel)">
        <title>Virulence traits and population genomics of the black yeast Aureobasidium melanogenum.</title>
        <authorList>
            <person name="Cernosa A."/>
            <person name="Sun X."/>
            <person name="Gostincar C."/>
            <person name="Fang C."/>
            <person name="Gunde-Cimerman N."/>
            <person name="Song Z."/>
        </authorList>
    </citation>
    <scope>NUCLEOTIDE SEQUENCE</scope>
    <source>
        <strain evidence="2">EXF-8016</strain>
    </source>
</reference>
<comment type="caution">
    <text evidence="2">The sequence shown here is derived from an EMBL/GenBank/DDBJ whole genome shotgun (WGS) entry which is preliminary data.</text>
</comment>
<feature type="non-terminal residue" evidence="2">
    <location>
        <position position="1"/>
    </location>
</feature>
<protein>
    <submittedName>
        <fullName evidence="2">Uncharacterized protein</fullName>
    </submittedName>
</protein>
<organism evidence="2 3">
    <name type="scientific">Aureobasidium melanogenum</name>
    <name type="common">Aureobasidium pullulans var. melanogenum</name>
    <dbReference type="NCBI Taxonomy" id="46634"/>
    <lineage>
        <taxon>Eukaryota</taxon>
        <taxon>Fungi</taxon>
        <taxon>Dikarya</taxon>
        <taxon>Ascomycota</taxon>
        <taxon>Pezizomycotina</taxon>
        <taxon>Dothideomycetes</taxon>
        <taxon>Dothideomycetidae</taxon>
        <taxon>Dothideales</taxon>
        <taxon>Saccotheciaceae</taxon>
        <taxon>Aureobasidium</taxon>
    </lineage>
</organism>
<evidence type="ECO:0000313" key="2">
    <source>
        <dbReference type="EMBL" id="KAH0237808.1"/>
    </source>
</evidence>
<feature type="non-terminal residue" evidence="2">
    <location>
        <position position="419"/>
    </location>
</feature>
<feature type="region of interest" description="Disordered" evidence="1">
    <location>
        <begin position="213"/>
        <end position="236"/>
    </location>
</feature>